<evidence type="ECO:0000256" key="2">
    <source>
        <dbReference type="PROSITE-ProRule" id="PRU00035"/>
    </source>
</evidence>
<proteinExistence type="predicted"/>
<evidence type="ECO:0000313" key="5">
    <source>
        <dbReference type="EMBL" id="KAK6948373.1"/>
    </source>
</evidence>
<keyword evidence="6" id="KW-1185">Reference proteome</keyword>
<dbReference type="Proteomes" id="UP001369815">
    <property type="component" value="Unassembled WGS sequence"/>
</dbReference>
<evidence type="ECO:0000313" key="6">
    <source>
        <dbReference type="Proteomes" id="UP001369815"/>
    </source>
</evidence>
<dbReference type="PROSITE" id="PS50097">
    <property type="entry name" value="BTB"/>
    <property type="match status" value="1"/>
</dbReference>
<organism evidence="5 6">
    <name type="scientific">Daldinia eschscholtzii</name>
    <dbReference type="NCBI Taxonomy" id="292717"/>
    <lineage>
        <taxon>Eukaryota</taxon>
        <taxon>Fungi</taxon>
        <taxon>Dikarya</taxon>
        <taxon>Ascomycota</taxon>
        <taxon>Pezizomycotina</taxon>
        <taxon>Sordariomycetes</taxon>
        <taxon>Xylariomycetidae</taxon>
        <taxon>Xylariales</taxon>
        <taxon>Hypoxylaceae</taxon>
        <taxon>Daldinia</taxon>
    </lineage>
</organism>
<keyword evidence="1 2" id="KW-0103">Bromodomain</keyword>
<dbReference type="GO" id="GO:0000785">
    <property type="term" value="C:chromatin"/>
    <property type="evidence" value="ECO:0007669"/>
    <property type="project" value="TreeGrafter"/>
</dbReference>
<evidence type="ECO:0000259" key="3">
    <source>
        <dbReference type="PROSITE" id="PS50014"/>
    </source>
</evidence>
<dbReference type="EMBL" id="JBANMG010000010">
    <property type="protein sequence ID" value="KAK6948373.1"/>
    <property type="molecule type" value="Genomic_DNA"/>
</dbReference>
<feature type="domain" description="BTB" evidence="4">
    <location>
        <begin position="42"/>
        <end position="111"/>
    </location>
</feature>
<dbReference type="Pfam" id="PF00439">
    <property type="entry name" value="Bromodomain"/>
    <property type="match status" value="1"/>
</dbReference>
<protein>
    <submittedName>
        <fullName evidence="5">Uncharacterized protein</fullName>
    </submittedName>
</protein>
<dbReference type="InterPro" id="IPR011333">
    <property type="entry name" value="SKP1/BTB/POZ_sf"/>
</dbReference>
<accession>A0AAX6M7D6</accession>
<dbReference type="PANTHER" id="PTHR22880">
    <property type="entry name" value="FALZ-RELATED BROMODOMAIN-CONTAINING PROTEINS"/>
    <property type="match status" value="1"/>
</dbReference>
<dbReference type="PROSITE" id="PS50014">
    <property type="entry name" value="BROMODOMAIN_2"/>
    <property type="match status" value="1"/>
</dbReference>
<reference evidence="5 6" key="1">
    <citation type="journal article" date="2024" name="Front Chem Biol">
        <title>Unveiling the potential of Daldinia eschscholtzii MFLUCC 19-0629 through bioactivity and bioinformatics studies for enhanced sustainable agriculture production.</title>
        <authorList>
            <person name="Brooks S."/>
            <person name="Weaver J.A."/>
            <person name="Klomchit A."/>
            <person name="Alharthi S.A."/>
            <person name="Onlamun T."/>
            <person name="Nurani R."/>
            <person name="Vong T.K."/>
            <person name="Alberti F."/>
            <person name="Greco C."/>
        </authorList>
    </citation>
    <scope>NUCLEOTIDE SEQUENCE [LARGE SCALE GENOMIC DNA]</scope>
    <source>
        <strain evidence="5">MFLUCC 19-0629</strain>
    </source>
</reference>
<dbReference type="SMART" id="SM00297">
    <property type="entry name" value="BROMO"/>
    <property type="match status" value="1"/>
</dbReference>
<name>A0AAX6M7D6_9PEZI</name>
<dbReference type="GO" id="GO:0006338">
    <property type="term" value="P:chromatin remodeling"/>
    <property type="evidence" value="ECO:0007669"/>
    <property type="project" value="TreeGrafter"/>
</dbReference>
<dbReference type="GO" id="GO:0006355">
    <property type="term" value="P:regulation of DNA-templated transcription"/>
    <property type="evidence" value="ECO:0007669"/>
    <property type="project" value="TreeGrafter"/>
</dbReference>
<feature type="domain" description="Bromo" evidence="3">
    <location>
        <begin position="331"/>
        <end position="396"/>
    </location>
</feature>
<sequence>MASEPEIVAEGVSGGAEPVVEAEVNVVVPTKFSWLQPHVIFVVILVGEDEIPFGIQKDFLCAKSSYYRTQFANKQGEDAGLEHIVKLPQATPEVFGFVQNFLYTGSLFPDTDSLPGYEVLIASWKLGNELGIEGLCEEALEAMAECRRVTQHIPATPLLVKAWKDSPEGSSIRTLLLNWSAEYIRSSESRQEFTKSLPQEVLSELVIAMSHLNSSPVIQVNPTVSPANQAQRKNVHYLEQEDSEEEAFAKLQKHRHSDVAPNRLLPGERKVGAKKPASRASLPMSKPIKVKRTLNLIDPSQYSAEDKLWFCERLLGKMLSGPGFWTRLVGPFREPVRPIEDGVPDYLTKIKTPMDLSTVKAKMDRKEYRDEQEFSADIRQIFANCYAYHERGSLMWVNCEKFEKTFEEKFADMPKEIAKMLGDKAP</sequence>
<dbReference type="PANTHER" id="PTHR22880:SF225">
    <property type="entry name" value="BROMODOMAIN-CONTAINING PROTEIN BET-1-RELATED"/>
    <property type="match status" value="1"/>
</dbReference>
<dbReference type="SUPFAM" id="SSF47370">
    <property type="entry name" value="Bromodomain"/>
    <property type="match status" value="1"/>
</dbReference>
<dbReference type="AlphaFoldDB" id="A0AAX6M7D6"/>
<dbReference type="GO" id="GO:0005634">
    <property type="term" value="C:nucleus"/>
    <property type="evidence" value="ECO:0007669"/>
    <property type="project" value="TreeGrafter"/>
</dbReference>
<dbReference type="Pfam" id="PF00651">
    <property type="entry name" value="BTB"/>
    <property type="match status" value="1"/>
</dbReference>
<dbReference type="Gene3D" id="3.30.710.10">
    <property type="entry name" value="Potassium Channel Kv1.1, Chain A"/>
    <property type="match status" value="1"/>
</dbReference>
<dbReference type="InterPro" id="IPR001487">
    <property type="entry name" value="Bromodomain"/>
</dbReference>
<comment type="caution">
    <text evidence="5">The sequence shown here is derived from an EMBL/GenBank/DDBJ whole genome shotgun (WGS) entry which is preliminary data.</text>
</comment>
<dbReference type="SUPFAM" id="SSF54695">
    <property type="entry name" value="POZ domain"/>
    <property type="match status" value="1"/>
</dbReference>
<gene>
    <name evidence="5" type="ORF">Daesc_010139</name>
</gene>
<dbReference type="InterPro" id="IPR036427">
    <property type="entry name" value="Bromodomain-like_sf"/>
</dbReference>
<evidence type="ECO:0000256" key="1">
    <source>
        <dbReference type="ARBA" id="ARBA00023117"/>
    </source>
</evidence>
<dbReference type="PRINTS" id="PR00503">
    <property type="entry name" value="BROMODOMAIN"/>
</dbReference>
<dbReference type="InterPro" id="IPR000210">
    <property type="entry name" value="BTB/POZ_dom"/>
</dbReference>
<dbReference type="InterPro" id="IPR050935">
    <property type="entry name" value="Bromo_chromatin_reader"/>
</dbReference>
<dbReference type="Gene3D" id="1.20.920.10">
    <property type="entry name" value="Bromodomain-like"/>
    <property type="match status" value="1"/>
</dbReference>
<evidence type="ECO:0000259" key="4">
    <source>
        <dbReference type="PROSITE" id="PS50097"/>
    </source>
</evidence>